<protein>
    <submittedName>
        <fullName evidence="2">Uncharacterized protein</fullName>
    </submittedName>
</protein>
<keyword evidence="3" id="KW-1185">Reference proteome</keyword>
<name>A0AAE0WXX4_9PEZI</name>
<dbReference type="EMBL" id="JAULSO010000026">
    <property type="protein sequence ID" value="KAK3680504.1"/>
    <property type="molecule type" value="Genomic_DNA"/>
</dbReference>
<organism evidence="2 3">
    <name type="scientific">Podospora appendiculata</name>
    <dbReference type="NCBI Taxonomy" id="314037"/>
    <lineage>
        <taxon>Eukaryota</taxon>
        <taxon>Fungi</taxon>
        <taxon>Dikarya</taxon>
        <taxon>Ascomycota</taxon>
        <taxon>Pezizomycotina</taxon>
        <taxon>Sordariomycetes</taxon>
        <taxon>Sordariomycetidae</taxon>
        <taxon>Sordariales</taxon>
        <taxon>Podosporaceae</taxon>
        <taxon>Podospora</taxon>
    </lineage>
</organism>
<evidence type="ECO:0000313" key="3">
    <source>
        <dbReference type="Proteomes" id="UP001270362"/>
    </source>
</evidence>
<evidence type="ECO:0000313" key="2">
    <source>
        <dbReference type="EMBL" id="KAK3680504.1"/>
    </source>
</evidence>
<feature type="non-terminal residue" evidence="2">
    <location>
        <position position="119"/>
    </location>
</feature>
<dbReference type="AlphaFoldDB" id="A0AAE0WXX4"/>
<gene>
    <name evidence="2" type="ORF">B0T22DRAFT_446065</name>
</gene>
<comment type="caution">
    <text evidence="2">The sequence shown here is derived from an EMBL/GenBank/DDBJ whole genome shotgun (WGS) entry which is preliminary data.</text>
</comment>
<feature type="region of interest" description="Disordered" evidence="1">
    <location>
        <begin position="75"/>
        <end position="119"/>
    </location>
</feature>
<reference evidence="2" key="1">
    <citation type="journal article" date="2023" name="Mol. Phylogenet. Evol.">
        <title>Genome-scale phylogeny and comparative genomics of the fungal order Sordariales.</title>
        <authorList>
            <person name="Hensen N."/>
            <person name="Bonometti L."/>
            <person name="Westerberg I."/>
            <person name="Brannstrom I.O."/>
            <person name="Guillou S."/>
            <person name="Cros-Aarteil S."/>
            <person name="Calhoun S."/>
            <person name="Haridas S."/>
            <person name="Kuo A."/>
            <person name="Mondo S."/>
            <person name="Pangilinan J."/>
            <person name="Riley R."/>
            <person name="LaButti K."/>
            <person name="Andreopoulos B."/>
            <person name="Lipzen A."/>
            <person name="Chen C."/>
            <person name="Yan M."/>
            <person name="Daum C."/>
            <person name="Ng V."/>
            <person name="Clum A."/>
            <person name="Steindorff A."/>
            <person name="Ohm R.A."/>
            <person name="Martin F."/>
            <person name="Silar P."/>
            <person name="Natvig D.O."/>
            <person name="Lalanne C."/>
            <person name="Gautier V."/>
            <person name="Ament-Velasquez S.L."/>
            <person name="Kruys A."/>
            <person name="Hutchinson M.I."/>
            <person name="Powell A.J."/>
            <person name="Barry K."/>
            <person name="Miller A.N."/>
            <person name="Grigoriev I.V."/>
            <person name="Debuchy R."/>
            <person name="Gladieux P."/>
            <person name="Hiltunen Thoren M."/>
            <person name="Johannesson H."/>
        </authorList>
    </citation>
    <scope>NUCLEOTIDE SEQUENCE</scope>
    <source>
        <strain evidence="2">CBS 314.62</strain>
    </source>
</reference>
<reference evidence="2" key="2">
    <citation type="submission" date="2023-06" db="EMBL/GenBank/DDBJ databases">
        <authorList>
            <consortium name="Lawrence Berkeley National Laboratory"/>
            <person name="Haridas S."/>
            <person name="Hensen N."/>
            <person name="Bonometti L."/>
            <person name="Westerberg I."/>
            <person name="Brannstrom I.O."/>
            <person name="Guillou S."/>
            <person name="Cros-Aarteil S."/>
            <person name="Calhoun S."/>
            <person name="Kuo A."/>
            <person name="Mondo S."/>
            <person name="Pangilinan J."/>
            <person name="Riley R."/>
            <person name="Labutti K."/>
            <person name="Andreopoulos B."/>
            <person name="Lipzen A."/>
            <person name="Chen C."/>
            <person name="Yanf M."/>
            <person name="Daum C."/>
            <person name="Ng V."/>
            <person name="Clum A."/>
            <person name="Steindorff A."/>
            <person name="Ohm R."/>
            <person name="Martin F."/>
            <person name="Silar P."/>
            <person name="Natvig D."/>
            <person name="Lalanne C."/>
            <person name="Gautier V."/>
            <person name="Ament-Velasquez S.L."/>
            <person name="Kruys A."/>
            <person name="Hutchinson M.I."/>
            <person name="Powell A.J."/>
            <person name="Barry K."/>
            <person name="Miller A.N."/>
            <person name="Grigoriev I.V."/>
            <person name="Debuchy R."/>
            <person name="Gladieux P."/>
            <person name="Thoren M.H."/>
            <person name="Johannesson H."/>
        </authorList>
    </citation>
    <scope>NUCLEOTIDE SEQUENCE</scope>
    <source>
        <strain evidence="2">CBS 314.62</strain>
    </source>
</reference>
<proteinExistence type="predicted"/>
<feature type="compositionally biased region" description="Low complexity" evidence="1">
    <location>
        <begin position="31"/>
        <end position="42"/>
    </location>
</feature>
<sequence>MASRREILDSGDEESELSSANGDWDMEADADAPQPQDATTAARSTGSTDPSFFQRVYEEQEAAAAANLAASAVQSSATADQLLPSRNARRSTRGATNKDVVDLTTPGKKRAAPDADLWD</sequence>
<feature type="region of interest" description="Disordered" evidence="1">
    <location>
        <begin position="1"/>
        <end position="53"/>
    </location>
</feature>
<accession>A0AAE0WXX4</accession>
<evidence type="ECO:0000256" key="1">
    <source>
        <dbReference type="SAM" id="MobiDB-lite"/>
    </source>
</evidence>
<dbReference type="Proteomes" id="UP001270362">
    <property type="component" value="Unassembled WGS sequence"/>
</dbReference>